<dbReference type="AlphaFoldDB" id="A0A2S2CXS8"/>
<feature type="domain" description="Pseudouridine synthase RsuA/RluA-like" evidence="3">
    <location>
        <begin position="18"/>
        <end position="166"/>
    </location>
</feature>
<dbReference type="Proteomes" id="UP000245629">
    <property type="component" value="Plasmid unnamed1"/>
</dbReference>
<dbReference type="InterPro" id="IPR050188">
    <property type="entry name" value="RluA_PseudoU_synthase"/>
</dbReference>
<proteinExistence type="inferred from homology"/>
<evidence type="ECO:0000313" key="4">
    <source>
        <dbReference type="EMBL" id="AWK89291.1"/>
    </source>
</evidence>
<evidence type="ECO:0000313" key="5">
    <source>
        <dbReference type="Proteomes" id="UP000245629"/>
    </source>
</evidence>
<keyword evidence="5" id="KW-1185">Reference proteome</keyword>
<evidence type="ECO:0000256" key="2">
    <source>
        <dbReference type="ARBA" id="ARBA00023235"/>
    </source>
</evidence>
<comment type="similarity">
    <text evidence="1">Belongs to the pseudouridine synthase RluA family.</text>
</comment>
<organism evidence="4 5">
    <name type="scientific">Azospirillum thermophilum</name>
    <dbReference type="NCBI Taxonomy" id="2202148"/>
    <lineage>
        <taxon>Bacteria</taxon>
        <taxon>Pseudomonadati</taxon>
        <taxon>Pseudomonadota</taxon>
        <taxon>Alphaproteobacteria</taxon>
        <taxon>Rhodospirillales</taxon>
        <taxon>Azospirillaceae</taxon>
        <taxon>Azospirillum</taxon>
    </lineage>
</organism>
<geneLocation type="plasmid" evidence="4 5">
    <name>unnamed1</name>
</geneLocation>
<dbReference type="OrthoDB" id="9807829at2"/>
<dbReference type="GO" id="GO:0140098">
    <property type="term" value="F:catalytic activity, acting on RNA"/>
    <property type="evidence" value="ECO:0007669"/>
    <property type="project" value="UniProtKB-ARBA"/>
</dbReference>
<reference evidence="5" key="1">
    <citation type="submission" date="2018-05" db="EMBL/GenBank/DDBJ databases">
        <title>Azospirillum thermophila sp. nov., a novel isolated from hot spring.</title>
        <authorList>
            <person name="Zhao Z."/>
        </authorList>
    </citation>
    <scope>NUCLEOTIDE SEQUENCE [LARGE SCALE GENOMIC DNA]</scope>
    <source>
        <strain evidence="5">CFH 70021</strain>
        <plasmid evidence="5">unnamed1</plasmid>
    </source>
</reference>
<dbReference type="PANTHER" id="PTHR21600">
    <property type="entry name" value="MITOCHONDRIAL RNA PSEUDOURIDINE SYNTHASE"/>
    <property type="match status" value="1"/>
</dbReference>
<accession>A0A2S2CXS8</accession>
<dbReference type="Gene3D" id="3.30.2350.10">
    <property type="entry name" value="Pseudouridine synthase"/>
    <property type="match status" value="1"/>
</dbReference>
<name>A0A2S2CXS8_9PROT</name>
<dbReference type="EMBL" id="CP029356">
    <property type="protein sequence ID" value="AWK89291.1"/>
    <property type="molecule type" value="Genomic_DNA"/>
</dbReference>
<dbReference type="GO" id="GO:0000455">
    <property type="term" value="P:enzyme-directed rRNA pseudouridine synthesis"/>
    <property type="evidence" value="ECO:0007669"/>
    <property type="project" value="TreeGrafter"/>
</dbReference>
<dbReference type="GO" id="GO:0009982">
    <property type="term" value="F:pseudouridine synthase activity"/>
    <property type="evidence" value="ECO:0007669"/>
    <property type="project" value="InterPro"/>
</dbReference>
<dbReference type="PANTHER" id="PTHR21600:SF44">
    <property type="entry name" value="RIBOSOMAL LARGE SUBUNIT PSEUDOURIDINE SYNTHASE D"/>
    <property type="match status" value="1"/>
</dbReference>
<dbReference type="InterPro" id="IPR006224">
    <property type="entry name" value="PsdUridine_synth_RluA-like_CS"/>
</dbReference>
<protein>
    <submittedName>
        <fullName evidence="4">RNA pseudouridine synthase</fullName>
    </submittedName>
</protein>
<evidence type="ECO:0000256" key="1">
    <source>
        <dbReference type="ARBA" id="ARBA00010876"/>
    </source>
</evidence>
<dbReference type="KEGG" id="azz:DEW08_24055"/>
<dbReference type="GO" id="GO:0003723">
    <property type="term" value="F:RNA binding"/>
    <property type="evidence" value="ECO:0007669"/>
    <property type="project" value="InterPro"/>
</dbReference>
<keyword evidence="2" id="KW-0413">Isomerase</keyword>
<sequence length="228" mass="24651">MTPEEIQARVLYRDALMLILDKPAGLPVHAGPGGGPNLERYFSALRFGLPKPPALAHRLDRDTSGCLILGRHPKALRKLGILFQDGKVDKTYWAVVAGSPPTDAGRMEWPLKKVSNRTGGWRIVTAEDGQAAVTDYVVRGRGNGTTWLELTPHTGRTHQIRVHCAALGCPLLGDPQYGGPDGQPLHLHSRAISLPLYPKREPVGATAPVPEHMQAALEACGYREEAGA</sequence>
<dbReference type="InterPro" id="IPR006145">
    <property type="entry name" value="PsdUridine_synth_RsuA/RluA"/>
</dbReference>
<dbReference type="SUPFAM" id="SSF55120">
    <property type="entry name" value="Pseudouridine synthase"/>
    <property type="match status" value="1"/>
</dbReference>
<dbReference type="PROSITE" id="PS01129">
    <property type="entry name" value="PSI_RLU"/>
    <property type="match status" value="1"/>
</dbReference>
<evidence type="ECO:0000259" key="3">
    <source>
        <dbReference type="Pfam" id="PF00849"/>
    </source>
</evidence>
<dbReference type="CDD" id="cd02869">
    <property type="entry name" value="PseudoU_synth_RluA_like"/>
    <property type="match status" value="1"/>
</dbReference>
<dbReference type="InterPro" id="IPR020103">
    <property type="entry name" value="PsdUridine_synth_cat_dom_sf"/>
</dbReference>
<dbReference type="Pfam" id="PF00849">
    <property type="entry name" value="PseudoU_synth_2"/>
    <property type="match status" value="1"/>
</dbReference>
<keyword evidence="4" id="KW-0614">Plasmid</keyword>
<dbReference type="RefSeq" id="WP_109332395.1">
    <property type="nucleotide sequence ID" value="NZ_CP029356.1"/>
</dbReference>
<gene>
    <name evidence="4" type="ORF">DEW08_24055</name>
</gene>